<name>A0A8R1TUM3_ONCVO</name>
<dbReference type="Proteomes" id="UP000024404">
    <property type="component" value="Unassembled WGS sequence"/>
</dbReference>
<evidence type="ECO:0000313" key="2">
    <source>
        <dbReference type="Proteomes" id="UP000024404"/>
    </source>
</evidence>
<protein>
    <submittedName>
        <fullName evidence="1">Uncharacterized protein</fullName>
    </submittedName>
</protein>
<dbReference type="AlphaFoldDB" id="A0A8R1TUM3"/>
<dbReference type="EnsemblMetazoa" id="OVOC5680.1">
    <property type="protein sequence ID" value="OVOC5680.1"/>
    <property type="gene ID" value="WBGene00242489"/>
</dbReference>
<dbReference type="EMBL" id="CMVM020000161">
    <property type="status" value="NOT_ANNOTATED_CDS"/>
    <property type="molecule type" value="Genomic_DNA"/>
</dbReference>
<keyword evidence="2" id="KW-1185">Reference proteome</keyword>
<evidence type="ECO:0000313" key="1">
    <source>
        <dbReference type="EnsemblMetazoa" id="OVOC5680.1"/>
    </source>
</evidence>
<organism evidence="1 2">
    <name type="scientific">Onchocerca volvulus</name>
    <dbReference type="NCBI Taxonomy" id="6282"/>
    <lineage>
        <taxon>Eukaryota</taxon>
        <taxon>Metazoa</taxon>
        <taxon>Ecdysozoa</taxon>
        <taxon>Nematoda</taxon>
        <taxon>Chromadorea</taxon>
        <taxon>Rhabditida</taxon>
        <taxon>Spirurina</taxon>
        <taxon>Spiruromorpha</taxon>
        <taxon>Filarioidea</taxon>
        <taxon>Onchocercidae</taxon>
        <taxon>Onchocerca</taxon>
    </lineage>
</organism>
<reference evidence="1" key="2">
    <citation type="submission" date="2022-06" db="UniProtKB">
        <authorList>
            <consortium name="EnsemblMetazoa"/>
        </authorList>
    </citation>
    <scope>IDENTIFICATION</scope>
</reference>
<sequence length="255" mass="28502">MFSNNLNYLECMLRVDVGKYAFIHGKGQEREDVHQNHFNIAYLAQKCMEMDGVVAALLLADVTTLDGQYTIKVSFTSTFSNTVSRHDPAYSVTDFTNPSSMTYSDPTSGTVNLSSSMFTNPSRSFTTPDQFAAKIPSSPTTDLADHFLLWDNVTPVDSVRSNDESVEYPTDDEVGRRDYPWSHTASLNDNYTLAAIGNGYDIWKPIPPSDNDNSTVPPLDNNFVFDSPFFGAHNESNLMDPCEDVTFLFYNFALL</sequence>
<proteinExistence type="predicted"/>
<accession>A0A8R1TUM3</accession>
<reference evidence="2" key="1">
    <citation type="submission" date="2013-10" db="EMBL/GenBank/DDBJ databases">
        <title>Genome sequencing of Onchocerca volvulus.</title>
        <authorList>
            <person name="Cotton J."/>
            <person name="Tsai J."/>
            <person name="Stanley E."/>
            <person name="Tracey A."/>
            <person name="Holroyd N."/>
            <person name="Lustigman S."/>
            <person name="Berriman M."/>
        </authorList>
    </citation>
    <scope>NUCLEOTIDE SEQUENCE</scope>
</reference>